<dbReference type="InterPro" id="IPR018940">
    <property type="entry name" value="EF-1_beta_acid_region_euk"/>
</dbReference>
<dbReference type="InterPro" id="IPR003029">
    <property type="entry name" value="S1_domain"/>
</dbReference>
<reference evidence="7" key="1">
    <citation type="submission" date="2021-01" db="EMBL/GenBank/DDBJ databases">
        <authorList>
            <person name="Corre E."/>
            <person name="Pelletier E."/>
            <person name="Niang G."/>
            <person name="Scheremetjew M."/>
            <person name="Finn R."/>
            <person name="Kale V."/>
            <person name="Holt S."/>
            <person name="Cochrane G."/>
            <person name="Meng A."/>
            <person name="Brown T."/>
            <person name="Cohen L."/>
        </authorList>
    </citation>
    <scope>NUCLEOTIDE SEQUENCE</scope>
    <source>
        <strain evidence="7">B650</strain>
    </source>
</reference>
<dbReference type="InterPro" id="IPR036860">
    <property type="entry name" value="SH2_dom_sf"/>
</dbReference>
<feature type="compositionally biased region" description="Acidic residues" evidence="5">
    <location>
        <begin position="54"/>
        <end position="70"/>
    </location>
</feature>
<feature type="compositionally biased region" description="Pro residues" evidence="5">
    <location>
        <begin position="1804"/>
        <end position="1827"/>
    </location>
</feature>
<feature type="region of interest" description="Disordered" evidence="5">
    <location>
        <begin position="1755"/>
        <end position="1868"/>
    </location>
</feature>
<feature type="compositionally biased region" description="Basic residues" evidence="5">
    <location>
        <begin position="31"/>
        <end position="40"/>
    </location>
</feature>
<dbReference type="SUPFAM" id="SSF158832">
    <property type="entry name" value="Tex N-terminal region-like"/>
    <property type="match status" value="1"/>
</dbReference>
<dbReference type="Gene3D" id="1.10.10.2740">
    <property type="entry name" value="Spt6, Death-like domain"/>
    <property type="match status" value="1"/>
</dbReference>
<dbReference type="InterPro" id="IPR035420">
    <property type="entry name" value="Spt6_SH2"/>
</dbReference>
<dbReference type="PANTHER" id="PTHR10145">
    <property type="entry name" value="TRANSCRIPTION ELONGATION FACTOR SPT6"/>
    <property type="match status" value="1"/>
</dbReference>
<dbReference type="InterPro" id="IPR023319">
    <property type="entry name" value="Tex-like_HTH_dom_sf"/>
</dbReference>
<feature type="compositionally biased region" description="Acidic residues" evidence="5">
    <location>
        <begin position="532"/>
        <end position="552"/>
    </location>
</feature>
<dbReference type="Gene3D" id="1.10.3500.10">
    <property type="entry name" value="Tex N-terminal region-like"/>
    <property type="match status" value="1"/>
</dbReference>
<comment type="similarity">
    <text evidence="2">Belongs to the SPT6 family.</text>
</comment>
<dbReference type="EMBL" id="HBGY01008084">
    <property type="protein sequence ID" value="CAD9565656.1"/>
    <property type="molecule type" value="Transcribed_RNA"/>
</dbReference>
<dbReference type="CDD" id="cd09918">
    <property type="entry name" value="SH2_Nterm_SPT6_like"/>
    <property type="match status" value="1"/>
</dbReference>
<feature type="region of interest" description="Disordered" evidence="5">
    <location>
        <begin position="529"/>
        <end position="554"/>
    </location>
</feature>
<dbReference type="InterPro" id="IPR035018">
    <property type="entry name" value="Spt6_SH2_C"/>
</dbReference>
<dbReference type="CDD" id="cd09928">
    <property type="entry name" value="SH2_Cterm_SPT6_like"/>
    <property type="match status" value="1"/>
</dbReference>
<feature type="compositionally biased region" description="Pro residues" evidence="5">
    <location>
        <begin position="1842"/>
        <end position="1868"/>
    </location>
</feature>
<accession>A0A7S2K6D1</accession>
<dbReference type="SMART" id="SM00316">
    <property type="entry name" value="S1"/>
    <property type="match status" value="1"/>
</dbReference>
<feature type="compositionally biased region" description="Basic residues" evidence="5">
    <location>
        <begin position="134"/>
        <end position="143"/>
    </location>
</feature>
<feature type="compositionally biased region" description="Low complexity" evidence="5">
    <location>
        <begin position="1828"/>
        <end position="1841"/>
    </location>
</feature>
<dbReference type="InterPro" id="IPR023323">
    <property type="entry name" value="Tex-like_dom_sf"/>
</dbReference>
<comment type="subcellular location">
    <subcellularLocation>
        <location evidence="1">Nucleus</location>
    </subcellularLocation>
</comment>
<evidence type="ECO:0000256" key="3">
    <source>
        <dbReference type="ARBA" id="ARBA00023163"/>
    </source>
</evidence>
<organism evidence="7">
    <name type="scientific">Leptocylindrus danicus</name>
    <dbReference type="NCBI Taxonomy" id="163516"/>
    <lineage>
        <taxon>Eukaryota</taxon>
        <taxon>Sar</taxon>
        <taxon>Stramenopiles</taxon>
        <taxon>Ochrophyta</taxon>
        <taxon>Bacillariophyta</taxon>
        <taxon>Coscinodiscophyceae</taxon>
        <taxon>Chaetocerotophycidae</taxon>
        <taxon>Leptocylindrales</taxon>
        <taxon>Leptocylindraceae</taxon>
        <taxon>Leptocylindrus</taxon>
    </lineage>
</organism>
<sequence>MDDSSDDEPYTATNKTEGSDDDDDDDEVPRNKTKPLKKRQRASDFVDNEAALSGEEDESEEDDENEEDENEYIKDGFVVDDDAAARELRRKQQRKKRRVGELVDSDDDDDGDDDDDDNAGDSDEDDDDEDATKKQKLRRIRKKRDLDELDEEDLALIQEQRAQELQSQQPRHIAANDADELQQALFDGNEDDNDAAARKKSSKSQRGASALNNQDMFDEDALSDFIEDDMPDAGQASGGRMGASELQISEASEIFGSEYLDFMEQGDEDQGSDGDEDGEDDEDEEEAIIGSMEDERDESARRRAARLAKQKAKKEKLLRKLRQKFEPVQLIENFLSERDDQIRNTDAPERYFGLEGSIGCPNKEDAADMERILNVIDQIPAIKKAYDEAAFGADNTMAMDTSTNGGGAENDVVKSVRFVLEKLPDMEPMFLKHYRKDYIPCVAVLDNINSVMDANMEYNNLLANRDKIQTKLTQLTTPVANSSSSTQQPTPENDDSAENIAELLESARNDLDNITNELDAKRAELTTLQAAQDDEESDEELFGGADSDDDDDGKDKAAIAEKRKQIQMLQGAISGLEDEQQRKTERVQQLNNGTSSRRGGSSANWTDVEHKLNIERYYLGQYGLEAEGDAYTCGNLYEYLLLLSEGNTSITQQHNSQVPRSRRGRRMDWDYYRTCCTRNARPLAYSYLLEPYKVGRMLKSKTDSFNTSGTFDFNTPIAGETNPSQWVAPMIEEDVSGWVSEQVNSGRLIVTTDSDKDDALQSVRYLASMELANEPNVKATLKSLFARQAVVSTKLTHKGERDVDAFHPLFCVAFIANKPVANFVDRDSTADTEKDLLLFLQMLAAKRAGLLDITVHLPYISSLDKDSSDKEDIGSLLDLMESVYHPPMEAMASSWRVERTKILKQTLSILLPIFKSETLVELSKAAVQVGVRTACNQLKSMCMMGPYRPLKLEQTSRFVHCSGKADKFSSRSQLEDLEDYDDAHDDTSMNFIGVCLSPETGTFLANVAPNGQMIDFFAIPRGLNETERNDKLQHFLLLTRPCAILVGTGGGMPSRAESRKITDVLSTAMHVFANRDRKSEQEDSEDFRERKLEFMRKYGELDEDEEWRCKVDMVDDSIAQLFARSVRSQKEFPDFKSMMGLKCAIGIARYCQNPVAEIAYAYSTASDNGSFGGELLFLNIHELQQFLPKVQLLQHYERAICEAVAEVGVDINAAVENVHLQPLLCFVPGLGPRKAAALKQSIQTSGSIGSRKSLLAKKLMGPVVYSNSVAFLRIKGAEHPLDDTRLHPDVYIRNLWAIKIASDSLDNELKEKDDFANLRKVMHYSQGEVARLLSSYRKQWEQRFPEHPFDVAKWNPKVDIEEIVWRDEVGQLDLEAFSQMLEQGGIGKWSSHFSMIIWEFRMPFADYREPMKPIEADKLFELLTRENDYSLMPGKEVTGNIMRDMDAGYRVKLDGDVHGFLPRRCMPEDSVFRIGDVVTCIITELKKEHFSVNLSIMEDDFKRPGTSWMRPTSIQPLDPMYFDKRAASKAEEEKTKEREAHLLAVLGSIHISGNDANKKNKSKDRIMKRACAHPNFRNSNHGDLEREIKEGGEAMVGEALIRPSSHIANSLSMYWVIRTGCIKVIEVFEEDKPTESSIGNKLKIKNEEYGSIDELIGRYISPMNDRVDELTRHRKFNSKSEDDVDTELKQLKKANPSAIFYNLCWNEDHAGYASLRFILNQTPRAHPIAITPDGFTWYKRTYDSLDRLLNAFKQNPRGASAPSSRPAPPPKKPSTAPKKPSRWGDRPAKPAAPAQTGWGAQQARPPPPPQQYYPPAQPMHHPPPPQPGYVHGMPPSQMPHGQPMPPGRPPPPPMGMHPSQFPPVPPHR</sequence>
<dbReference type="InterPro" id="IPR032706">
    <property type="entry name" value="Spt6_HHH"/>
</dbReference>
<dbReference type="InterPro" id="IPR012340">
    <property type="entry name" value="NA-bd_OB-fold"/>
</dbReference>
<evidence type="ECO:0000256" key="5">
    <source>
        <dbReference type="SAM" id="MobiDB-lite"/>
    </source>
</evidence>
<gene>
    <name evidence="7" type="ORF">LDAN0321_LOCUS5083</name>
</gene>
<evidence type="ECO:0000259" key="6">
    <source>
        <dbReference type="PROSITE" id="PS50126"/>
    </source>
</evidence>
<dbReference type="InterPro" id="IPR012337">
    <property type="entry name" value="RNaseH-like_sf"/>
</dbReference>
<dbReference type="GO" id="GO:0140673">
    <property type="term" value="P:transcription elongation-coupled chromatin remodeling"/>
    <property type="evidence" value="ECO:0007669"/>
    <property type="project" value="InterPro"/>
</dbReference>
<feature type="compositionally biased region" description="Polar residues" evidence="5">
    <location>
        <begin position="476"/>
        <end position="491"/>
    </location>
</feature>
<dbReference type="GO" id="GO:0008023">
    <property type="term" value="C:transcription elongation factor complex"/>
    <property type="evidence" value="ECO:0007669"/>
    <property type="project" value="TreeGrafter"/>
</dbReference>
<dbReference type="PANTHER" id="PTHR10145:SF6">
    <property type="entry name" value="TRANSCRIPTION ELONGATION FACTOR SPT6"/>
    <property type="match status" value="1"/>
</dbReference>
<name>A0A7S2K6D1_9STRA</name>
<protein>
    <recommendedName>
        <fullName evidence="6">S1 motif domain-containing protein</fullName>
    </recommendedName>
</protein>
<dbReference type="InterPro" id="IPR010994">
    <property type="entry name" value="RuvA_2-like"/>
</dbReference>
<dbReference type="InterPro" id="IPR017072">
    <property type="entry name" value="TF_Spt6"/>
</dbReference>
<feature type="domain" description="S1 motif" evidence="6">
    <location>
        <begin position="1434"/>
        <end position="1497"/>
    </location>
</feature>
<evidence type="ECO:0000256" key="4">
    <source>
        <dbReference type="ARBA" id="ARBA00023242"/>
    </source>
</evidence>
<evidence type="ECO:0000256" key="2">
    <source>
        <dbReference type="ARBA" id="ARBA00009253"/>
    </source>
</evidence>
<dbReference type="Pfam" id="PF14635">
    <property type="entry name" value="HHH_7"/>
    <property type="match status" value="1"/>
</dbReference>
<evidence type="ECO:0000256" key="1">
    <source>
        <dbReference type="ARBA" id="ARBA00004123"/>
    </source>
</evidence>
<feature type="compositionally biased region" description="Basic residues" evidence="5">
    <location>
        <begin position="88"/>
        <end position="98"/>
    </location>
</feature>
<dbReference type="Gene3D" id="2.40.50.140">
    <property type="entry name" value="Nucleic acid-binding proteins"/>
    <property type="match status" value="1"/>
</dbReference>
<dbReference type="InterPro" id="IPR042066">
    <property type="entry name" value="Spt6_death-like"/>
</dbReference>
<dbReference type="GO" id="GO:0031491">
    <property type="term" value="F:nucleosome binding"/>
    <property type="evidence" value="ECO:0007669"/>
    <property type="project" value="TreeGrafter"/>
</dbReference>
<feature type="compositionally biased region" description="Acidic residues" evidence="5">
    <location>
        <begin position="264"/>
        <end position="297"/>
    </location>
</feature>
<dbReference type="Gene3D" id="3.30.420.140">
    <property type="entry name" value="YqgF/RNase H-like domain"/>
    <property type="match status" value="1"/>
</dbReference>
<dbReference type="GO" id="GO:0034728">
    <property type="term" value="P:nucleosome organization"/>
    <property type="evidence" value="ECO:0007669"/>
    <property type="project" value="TreeGrafter"/>
</dbReference>
<feature type="region of interest" description="Disordered" evidence="5">
    <location>
        <begin position="1"/>
        <end position="301"/>
    </location>
</feature>
<feature type="region of interest" description="Disordered" evidence="5">
    <location>
        <begin position="575"/>
        <end position="604"/>
    </location>
</feature>
<evidence type="ECO:0000313" key="7">
    <source>
        <dbReference type="EMBL" id="CAD9565656.1"/>
    </source>
</evidence>
<feature type="compositionally biased region" description="Acidic residues" evidence="5">
    <location>
        <begin position="103"/>
        <end position="130"/>
    </location>
</feature>
<dbReference type="GO" id="GO:0042393">
    <property type="term" value="F:histone binding"/>
    <property type="evidence" value="ECO:0007669"/>
    <property type="project" value="TreeGrafter"/>
</dbReference>
<dbReference type="Gene3D" id="1.10.150.850">
    <property type="entry name" value="Spt6, helix-hairpin-helix domain"/>
    <property type="match status" value="2"/>
</dbReference>
<feature type="compositionally biased region" description="Acidic residues" evidence="5">
    <location>
        <begin position="216"/>
        <end position="231"/>
    </location>
</feature>
<feature type="compositionally biased region" description="Polar residues" evidence="5">
    <location>
        <begin position="204"/>
        <end position="215"/>
    </location>
</feature>
<dbReference type="InterPro" id="IPR037027">
    <property type="entry name" value="YqgF/RNaseH-like_dom_sf"/>
</dbReference>
<dbReference type="SMART" id="SM01182">
    <property type="entry name" value="EF-1_beta_acid"/>
    <property type="match status" value="5"/>
</dbReference>
<dbReference type="Gene3D" id="3.30.505.10">
    <property type="entry name" value="SH2 domain"/>
    <property type="match status" value="2"/>
</dbReference>
<proteinExistence type="inferred from homology"/>
<dbReference type="Pfam" id="PF00575">
    <property type="entry name" value="S1"/>
    <property type="match status" value="1"/>
</dbReference>
<feature type="region of interest" description="Disordered" evidence="5">
    <location>
        <begin position="476"/>
        <end position="496"/>
    </location>
</feature>
<dbReference type="SUPFAM" id="SSF47781">
    <property type="entry name" value="RuvA domain 2-like"/>
    <property type="match status" value="1"/>
</dbReference>
<dbReference type="SUPFAM" id="SSF50249">
    <property type="entry name" value="Nucleic acid-binding proteins"/>
    <property type="match status" value="1"/>
</dbReference>
<dbReference type="GO" id="GO:0003676">
    <property type="term" value="F:nucleic acid binding"/>
    <property type="evidence" value="ECO:0007669"/>
    <property type="project" value="InterPro"/>
</dbReference>
<dbReference type="PROSITE" id="PS50126">
    <property type="entry name" value="S1"/>
    <property type="match status" value="1"/>
</dbReference>
<dbReference type="InterPro" id="IPR035019">
    <property type="entry name" value="Spt6_SH2_N"/>
</dbReference>
<dbReference type="Gene3D" id="1.10.10.650">
    <property type="entry name" value="RuvA domain 2-like"/>
    <property type="match status" value="1"/>
</dbReference>
<keyword evidence="4" id="KW-0539">Nucleus</keyword>
<keyword evidence="3" id="KW-0804">Transcription</keyword>
<dbReference type="Pfam" id="PF14633">
    <property type="entry name" value="SH2_2"/>
    <property type="match status" value="1"/>
</dbReference>
<dbReference type="SUPFAM" id="SSF53098">
    <property type="entry name" value="Ribonuclease H-like"/>
    <property type="match status" value="1"/>
</dbReference>
<feature type="compositionally biased region" description="Low complexity" evidence="5">
    <location>
        <begin position="158"/>
        <end position="169"/>
    </location>
</feature>